<evidence type="ECO:0000256" key="3">
    <source>
        <dbReference type="ARBA" id="ARBA00023002"/>
    </source>
</evidence>
<feature type="domain" description="Intradiol ring-cleavage dioxygenases" evidence="4">
    <location>
        <begin position="10"/>
        <end position="175"/>
    </location>
</feature>
<evidence type="ECO:0000259" key="4">
    <source>
        <dbReference type="Pfam" id="PF00775"/>
    </source>
</evidence>
<dbReference type="NCBIfam" id="TIGR02423">
    <property type="entry name" value="protocat_alph"/>
    <property type="match status" value="1"/>
</dbReference>
<dbReference type="RefSeq" id="WP_244458015.1">
    <property type="nucleotide sequence ID" value="NZ_AP025637.1"/>
</dbReference>
<keyword evidence="6" id="KW-1185">Reference proteome</keyword>
<dbReference type="PANTHER" id="PTHR33711:SF10">
    <property type="entry name" value="INTRADIOL RING-CLEAVAGE DIOXYGENASES DOMAIN-CONTAINING PROTEIN"/>
    <property type="match status" value="1"/>
</dbReference>
<reference evidence="5 6" key="1">
    <citation type="journal article" date="2016" name="Microbes Environ.">
        <title>Phylogenetically diverse aerobic anoxygenic phototrophic bacteria isolated from epilithic biofilms in Tama river, Japan.</title>
        <authorList>
            <person name="Hirose S."/>
            <person name="Matsuura K."/>
            <person name="Haruta S."/>
        </authorList>
    </citation>
    <scope>NUCLEOTIDE SEQUENCE [LARGE SCALE GENOMIC DNA]</scope>
    <source>
        <strain evidence="5 6">S08</strain>
    </source>
</reference>
<name>A0ABM7XZ02_9PROT</name>
<accession>A0ABM7XZ02</accession>
<dbReference type="EMBL" id="AP025637">
    <property type="protein sequence ID" value="BDG70698.1"/>
    <property type="molecule type" value="Genomic_DNA"/>
</dbReference>
<keyword evidence="2" id="KW-0223">Dioxygenase</keyword>
<dbReference type="PANTHER" id="PTHR33711">
    <property type="entry name" value="DIOXYGENASE, PUTATIVE (AFU_ORTHOLOGUE AFUA_2G02910)-RELATED"/>
    <property type="match status" value="1"/>
</dbReference>
<gene>
    <name evidence="5" type="primary">pcaG_1</name>
    <name evidence="5" type="ORF">Rmf_06270</name>
</gene>
<dbReference type="InterPro" id="IPR015889">
    <property type="entry name" value="Intradiol_dOase_core"/>
</dbReference>
<evidence type="ECO:0000256" key="2">
    <source>
        <dbReference type="ARBA" id="ARBA00022964"/>
    </source>
</evidence>
<dbReference type="Gene3D" id="2.60.130.10">
    <property type="entry name" value="Aromatic compound dioxygenase"/>
    <property type="match status" value="1"/>
</dbReference>
<dbReference type="Pfam" id="PF00775">
    <property type="entry name" value="Dioxygenase_C"/>
    <property type="match status" value="1"/>
</dbReference>
<organism evidence="5 6">
    <name type="scientific">Roseomonas fluvialis</name>
    <dbReference type="NCBI Taxonomy" id="1750527"/>
    <lineage>
        <taxon>Bacteria</taxon>
        <taxon>Pseudomonadati</taxon>
        <taxon>Pseudomonadota</taxon>
        <taxon>Alphaproteobacteria</taxon>
        <taxon>Acetobacterales</taxon>
        <taxon>Roseomonadaceae</taxon>
        <taxon>Roseomonas</taxon>
    </lineage>
</organism>
<comment type="similarity">
    <text evidence="1">Belongs to the intradiol ring-cleavage dioxygenase family.</text>
</comment>
<dbReference type="InterPro" id="IPR000627">
    <property type="entry name" value="Intradiol_dOase_C"/>
</dbReference>
<dbReference type="InterPro" id="IPR012786">
    <property type="entry name" value="Protocat_dOase_a"/>
</dbReference>
<evidence type="ECO:0000313" key="5">
    <source>
        <dbReference type="EMBL" id="BDG70698.1"/>
    </source>
</evidence>
<proteinExistence type="inferred from homology"/>
<protein>
    <submittedName>
        <fullName evidence="5">Protocatechuate 3,4-dioxygenase subunit alpha</fullName>
    </submittedName>
</protein>
<keyword evidence="3" id="KW-0560">Oxidoreductase</keyword>
<evidence type="ECO:0000313" key="6">
    <source>
        <dbReference type="Proteomes" id="UP000831327"/>
    </source>
</evidence>
<dbReference type="Proteomes" id="UP000831327">
    <property type="component" value="Chromosome"/>
</dbReference>
<dbReference type="SUPFAM" id="SSF49482">
    <property type="entry name" value="Aromatic compound dioxygenase"/>
    <property type="match status" value="1"/>
</dbReference>
<dbReference type="InterPro" id="IPR050770">
    <property type="entry name" value="Intradiol_RC_Dioxygenase"/>
</dbReference>
<sequence length="184" mass="19869">MLPTSQQTIGPFFPRGFIGPADNDLTRISADATPTTQGEAIILRGTVTRVGGVPCVNAILEMWQADAAGRFNADPSFLGWGRTFTDAEGHYAFRTIIPGGFTDATGARAPHANITVMGAGLMRRVLTTVFFPGSDTAQDPVMAAVPTALRPLLVAEPARREKGVRCFRFDIRLRGENETPFFDL</sequence>
<evidence type="ECO:0000256" key="1">
    <source>
        <dbReference type="ARBA" id="ARBA00007825"/>
    </source>
</evidence>